<dbReference type="PROSITE" id="PS50142">
    <property type="entry name" value="RNASE_3_2"/>
    <property type="match status" value="2"/>
</dbReference>
<accession>A0A7S1KPV9</accession>
<evidence type="ECO:0000313" key="3">
    <source>
        <dbReference type="EMBL" id="CAD9081405.1"/>
    </source>
</evidence>
<organism evidence="3">
    <name type="scientific">Percolomonas cosmopolitus</name>
    <dbReference type="NCBI Taxonomy" id="63605"/>
    <lineage>
        <taxon>Eukaryota</taxon>
        <taxon>Discoba</taxon>
        <taxon>Heterolobosea</taxon>
        <taxon>Tetramitia</taxon>
        <taxon>Eutetramitia</taxon>
        <taxon>Percolomonadidae</taxon>
        <taxon>Percolomonas</taxon>
    </lineage>
</organism>
<dbReference type="GO" id="GO:0030422">
    <property type="term" value="P:siRNA processing"/>
    <property type="evidence" value="ECO:0007669"/>
    <property type="project" value="TreeGrafter"/>
</dbReference>
<dbReference type="PANTHER" id="PTHR14950">
    <property type="entry name" value="DICER-RELATED"/>
    <property type="match status" value="1"/>
</dbReference>
<dbReference type="EMBL" id="HBGD01005595">
    <property type="protein sequence ID" value="CAD9081405.1"/>
    <property type="molecule type" value="Transcribed_RNA"/>
</dbReference>
<dbReference type="Gene3D" id="1.10.1520.10">
    <property type="entry name" value="Ribonuclease III domain"/>
    <property type="match status" value="2"/>
</dbReference>
<feature type="domain" description="RNase III" evidence="2">
    <location>
        <begin position="311"/>
        <end position="431"/>
    </location>
</feature>
<reference evidence="3" key="1">
    <citation type="submission" date="2021-01" db="EMBL/GenBank/DDBJ databases">
        <authorList>
            <person name="Corre E."/>
            <person name="Pelletier E."/>
            <person name="Niang G."/>
            <person name="Scheremetjew M."/>
            <person name="Finn R."/>
            <person name="Kale V."/>
            <person name="Holt S."/>
            <person name="Cochrane G."/>
            <person name="Meng A."/>
            <person name="Brown T."/>
            <person name="Cohen L."/>
        </authorList>
    </citation>
    <scope>NUCLEOTIDE SEQUENCE</scope>
    <source>
        <strain evidence="3">WS</strain>
    </source>
</reference>
<protein>
    <recommendedName>
        <fullName evidence="2">RNase III domain-containing protein</fullName>
    </recommendedName>
</protein>
<feature type="domain" description="RNase III" evidence="2">
    <location>
        <begin position="516"/>
        <end position="644"/>
    </location>
</feature>
<dbReference type="InterPro" id="IPR036389">
    <property type="entry name" value="RNase_III_sf"/>
</dbReference>
<dbReference type="SUPFAM" id="SSF69065">
    <property type="entry name" value="RNase III domain-like"/>
    <property type="match status" value="2"/>
</dbReference>
<dbReference type="Pfam" id="PF00636">
    <property type="entry name" value="Ribonuclease_3"/>
    <property type="match status" value="1"/>
</dbReference>
<evidence type="ECO:0000259" key="2">
    <source>
        <dbReference type="PROSITE" id="PS50142"/>
    </source>
</evidence>
<dbReference type="AlphaFoldDB" id="A0A7S1KPV9"/>
<dbReference type="CDD" id="cd00593">
    <property type="entry name" value="RIBOc"/>
    <property type="match status" value="1"/>
</dbReference>
<dbReference type="SMART" id="SM00535">
    <property type="entry name" value="RIBOc"/>
    <property type="match status" value="1"/>
</dbReference>
<evidence type="ECO:0000256" key="1">
    <source>
        <dbReference type="ARBA" id="ARBA00022801"/>
    </source>
</evidence>
<dbReference type="GO" id="GO:0004525">
    <property type="term" value="F:ribonuclease III activity"/>
    <property type="evidence" value="ECO:0007669"/>
    <property type="project" value="InterPro"/>
</dbReference>
<keyword evidence="1" id="KW-0378">Hydrolase</keyword>
<dbReference type="Pfam" id="PF14622">
    <property type="entry name" value="Ribonucleas_3_3"/>
    <property type="match status" value="1"/>
</dbReference>
<name>A0A7S1KPV9_9EUKA</name>
<proteinExistence type="predicted"/>
<dbReference type="InterPro" id="IPR000999">
    <property type="entry name" value="RNase_III_dom"/>
</dbReference>
<dbReference type="GO" id="GO:0003723">
    <property type="term" value="F:RNA binding"/>
    <property type="evidence" value="ECO:0007669"/>
    <property type="project" value="TreeGrafter"/>
</dbReference>
<gene>
    <name evidence="3" type="ORF">PCOS0759_LOCUS4645</name>
</gene>
<dbReference type="GO" id="GO:0005634">
    <property type="term" value="C:nucleus"/>
    <property type="evidence" value="ECO:0007669"/>
    <property type="project" value="TreeGrafter"/>
</dbReference>
<dbReference type="GO" id="GO:0005737">
    <property type="term" value="C:cytoplasm"/>
    <property type="evidence" value="ECO:0007669"/>
    <property type="project" value="TreeGrafter"/>
</dbReference>
<sequence length="1104" mass="127051">MEPGFSSLHLLCVCEAKKDENFASHPPESSVKEEAIDLTQQKLLMAYWVVSFVPFWPRILNRFHTLEKHEGQKMCVFLLNSCFDHGGIEEYYPEMHYFMKDFAKTSDNLHDYQIFPCKDSVIRGLQTSDMFLFFMRSDGQNILGRWHNIKPFIDFVQMDKIGDSVQMQLKHERKNLLPYNPSPSTAQLTEYFSSKHRGRIVRLTSMYSPSLHVYVCRIDFEKNLDYIPNNRSSIIDTHRALHEISPENIPQDQPLLGCVFSDTQLDAEPQLYLLTSEVFFTHISCETMGTIGFVADFLQFNFQIVEARSQIMSLCSRLQIGITHDRSDVYFTALTHVTNSSYMPQLLRSYESLEFLGDAVLSLVVAYYLLAANRFASVNVISKMHENCVSNSNLIKVANHLKIHFAVWSASLPDGNKVAADAVEAIIGAMFECLFDSSKIRKSNPRAKHQDSKHRNLASIDKSQFTSHLNQCELDLSSIVEFCLRYIIDATPEQKRAGPLTLDTIPSDFIRLEPSLEGILKEIEIVLNYPFKNRFFLIEALIFKENTNSFLSDLRFVTNGQLNNARLNFLGANVLKLVASSFVYHEDPSQSPKDLDHKTHAIIQRRSVPHKLVDILESEPFLFSPQQIVGAFSALIGAIYCDDPKLYRFPKGIDIKNCFITKLSNIHKMHPPAPSLILHKPFDVTVCSIPSDMKHKDLMASFHKHFPKIPLHSIAIHQRVALIGEALTNGIIRFQSHLHRDLVENGVEEGKFRVNGSILSLIKAPVFLHTPILAHEKCLLLKYCHGDADSLRTELQEVCGGGKSTIVLPVSERPTWYWVQCPEWTEDTLSQMNTWVIHEFQTAPSEEEFYRWRNEASALHIFGILLCFQKYQQEFCKTETLLSHFAGTEIRDLLLKFCQSGLLLCEIPLSGQEYEFMKLIHRHLDELSLKIEAHQPQYFDKLPSVYEWRFVEYAYKLLSLESLHRSHSDSDFLFKLRSSRGHSVYVEELFHQHLKCSFTQFCTFLGEIFYLEGPEKTLFDVVEQMGKFIWNDSEMHSTVTRCSSVVKLSERDDTLNALWMLAIDLFEIVAPDSSANWSLWRRPLLDDMACFSMEALCKKRDVPR</sequence>
<dbReference type="PANTHER" id="PTHR14950:SF49">
    <property type="entry name" value="RIBONUCLEASE 3-LIKE PROTEIN 2-RELATED"/>
    <property type="match status" value="1"/>
</dbReference>